<dbReference type="AlphaFoldDB" id="A0AAV8SUN0"/>
<reference evidence="2 3" key="1">
    <citation type="submission" date="2021-09" db="EMBL/GenBank/DDBJ databases">
        <title>Genomic insights and catalytic innovation underlie evolution of tropane alkaloids biosynthesis.</title>
        <authorList>
            <person name="Wang Y.-J."/>
            <person name="Tian T."/>
            <person name="Huang J.-P."/>
            <person name="Huang S.-X."/>
        </authorList>
    </citation>
    <scope>NUCLEOTIDE SEQUENCE [LARGE SCALE GENOMIC DNA]</scope>
    <source>
        <strain evidence="2">KIB-2018</strain>
        <tissue evidence="2">Leaf</tissue>
    </source>
</reference>
<name>A0AAV8SUN0_9ROSI</name>
<dbReference type="EMBL" id="JAIWQS010000009">
    <property type="protein sequence ID" value="KAJ8755716.1"/>
    <property type="molecule type" value="Genomic_DNA"/>
</dbReference>
<feature type="compositionally biased region" description="Low complexity" evidence="1">
    <location>
        <begin position="102"/>
        <end position="115"/>
    </location>
</feature>
<keyword evidence="3" id="KW-1185">Reference proteome</keyword>
<evidence type="ECO:0000313" key="2">
    <source>
        <dbReference type="EMBL" id="KAJ8755716.1"/>
    </source>
</evidence>
<protein>
    <submittedName>
        <fullName evidence="2">Uncharacterized protein</fullName>
    </submittedName>
</protein>
<dbReference type="Proteomes" id="UP001159364">
    <property type="component" value="Linkage Group LG09"/>
</dbReference>
<evidence type="ECO:0000256" key="1">
    <source>
        <dbReference type="SAM" id="MobiDB-lite"/>
    </source>
</evidence>
<proteinExistence type="predicted"/>
<feature type="region of interest" description="Disordered" evidence="1">
    <location>
        <begin position="68"/>
        <end position="115"/>
    </location>
</feature>
<comment type="caution">
    <text evidence="2">The sequence shown here is derived from an EMBL/GenBank/DDBJ whole genome shotgun (WGS) entry which is preliminary data.</text>
</comment>
<organism evidence="2 3">
    <name type="scientific">Erythroxylum novogranatense</name>
    <dbReference type="NCBI Taxonomy" id="1862640"/>
    <lineage>
        <taxon>Eukaryota</taxon>
        <taxon>Viridiplantae</taxon>
        <taxon>Streptophyta</taxon>
        <taxon>Embryophyta</taxon>
        <taxon>Tracheophyta</taxon>
        <taxon>Spermatophyta</taxon>
        <taxon>Magnoliopsida</taxon>
        <taxon>eudicotyledons</taxon>
        <taxon>Gunneridae</taxon>
        <taxon>Pentapetalae</taxon>
        <taxon>rosids</taxon>
        <taxon>fabids</taxon>
        <taxon>Malpighiales</taxon>
        <taxon>Erythroxylaceae</taxon>
        <taxon>Erythroxylum</taxon>
    </lineage>
</organism>
<sequence length="231" mass="25239">MWLRCITSKTVHTLGDNIGWSVPQRGEEVYFNWANGRKFEHSISELASTVYYRSPRPRTKGQKLAIVVSHSAASSPEPSPRPKSSPETTPTIPSPVDNTPNPTVGTDGPLGLLLLTQPPSPPSSLSIKNSASELLIEVDIASGHVQACDQTQAQAKINQQEVPLLAGAEEETNSNASVKGKIKRFAIFLYEKLKFKQILLQPPIIVSCMSVVQFPDAFLSHHQSVHELGRP</sequence>
<gene>
    <name evidence="2" type="ORF">K2173_024260</name>
</gene>
<feature type="compositionally biased region" description="Low complexity" evidence="1">
    <location>
        <begin position="85"/>
        <end position="95"/>
    </location>
</feature>
<accession>A0AAV8SUN0</accession>
<evidence type="ECO:0000313" key="3">
    <source>
        <dbReference type="Proteomes" id="UP001159364"/>
    </source>
</evidence>